<comment type="caution">
    <text evidence="7">The sequence shown here is derived from an EMBL/GenBank/DDBJ whole genome shotgun (WGS) entry which is preliminary data.</text>
</comment>
<comment type="cofactor">
    <cofactor evidence="5">
        <name>Mo-molybdopterin</name>
        <dbReference type="ChEBI" id="CHEBI:71302"/>
    </cofactor>
    <text evidence="5">Binds 1 Mo-molybdopterin (Mo-MPT) cofactor per subunit.</text>
</comment>
<keyword evidence="8" id="KW-1185">Reference proteome</keyword>
<reference evidence="7 8" key="1">
    <citation type="submission" date="2014-07" db="EMBL/GenBank/DDBJ databases">
        <title>Tepidicaulis marinum gen. nov., sp. nov., a novel marine bacterium denitrifying nitrate to nitrous oxide strictly under microaerobic conditions.</title>
        <authorList>
            <person name="Takeuchi M."/>
            <person name="Yamagishi T."/>
            <person name="Kamagata Y."/>
            <person name="Oshima K."/>
            <person name="Hattori M."/>
            <person name="Katayama T."/>
            <person name="Hanada S."/>
            <person name="Tamaki H."/>
            <person name="Marumo K."/>
            <person name="Maeda H."/>
            <person name="Nedachi M."/>
            <person name="Iwasaki W."/>
            <person name="Suwa Y."/>
            <person name="Sakata S."/>
        </authorList>
    </citation>
    <scope>NUCLEOTIDE SEQUENCE [LARGE SCALE GENOMIC DNA]</scope>
    <source>
        <strain evidence="7 8">MA2</strain>
    </source>
</reference>
<evidence type="ECO:0000256" key="2">
    <source>
        <dbReference type="ARBA" id="ARBA00022723"/>
    </source>
</evidence>
<protein>
    <recommendedName>
        <fullName evidence="5">Protein-methionine-sulfoxide reductase catalytic subunit MsrP</fullName>
        <ecNumber evidence="5">1.8.5.-</ecNumber>
    </recommendedName>
</protein>
<comment type="catalytic activity">
    <reaction evidence="5">
        <text>L-methionyl-[protein] + a quinone + H2O = L-methionyl-(S)-S-oxide-[protein] + a quinol</text>
        <dbReference type="Rhea" id="RHEA:51292"/>
        <dbReference type="Rhea" id="RHEA-COMP:12313"/>
        <dbReference type="Rhea" id="RHEA-COMP:12315"/>
        <dbReference type="ChEBI" id="CHEBI:15377"/>
        <dbReference type="ChEBI" id="CHEBI:16044"/>
        <dbReference type="ChEBI" id="CHEBI:24646"/>
        <dbReference type="ChEBI" id="CHEBI:44120"/>
        <dbReference type="ChEBI" id="CHEBI:132124"/>
    </reaction>
</comment>
<dbReference type="GO" id="GO:0030091">
    <property type="term" value="P:protein repair"/>
    <property type="evidence" value="ECO:0007669"/>
    <property type="project" value="UniProtKB-UniRule"/>
</dbReference>
<feature type="binding site" evidence="5">
    <location>
        <position position="94"/>
    </location>
    <ligand>
        <name>Mo-molybdopterin</name>
        <dbReference type="ChEBI" id="CHEBI:71302"/>
    </ligand>
</feature>
<dbReference type="HAMAP" id="MF_01206">
    <property type="entry name" value="MsrP"/>
    <property type="match status" value="1"/>
</dbReference>
<dbReference type="SUPFAM" id="SSF56524">
    <property type="entry name" value="Oxidoreductase molybdopterin-binding domain"/>
    <property type="match status" value="1"/>
</dbReference>
<feature type="binding site" evidence="5">
    <location>
        <begin position="250"/>
        <end position="252"/>
    </location>
    <ligand>
        <name>Mo-molybdopterin</name>
        <dbReference type="ChEBI" id="CHEBI:71302"/>
    </ligand>
</feature>
<keyword evidence="3 5" id="KW-0732">Signal</keyword>
<dbReference type="InterPro" id="IPR022867">
    <property type="entry name" value="MsrP"/>
</dbReference>
<keyword evidence="1 5" id="KW-0500">Molybdenum</keyword>
<dbReference type="PROSITE" id="PS51318">
    <property type="entry name" value="TAT"/>
    <property type="match status" value="1"/>
</dbReference>
<dbReference type="Pfam" id="PF00174">
    <property type="entry name" value="Oxidored_molyb"/>
    <property type="match status" value="1"/>
</dbReference>
<comment type="function">
    <text evidence="5">Part of the MsrPQ system that repairs oxidized periplasmic proteins containing methionine sulfoxide residues (Met-O), using respiratory chain electrons. Thus protects these proteins from oxidative-stress damage caused by reactive species of oxygen and chlorine generated by the host defense mechanisms. MsrPQ is essential for the maintenance of envelope integrity under bleach stress, rescuing a wide series of structurally unrelated periplasmic proteins from methionine oxidation. The catalytic subunit MsrP is non-stereospecific, being able to reduce both (R-) and (S-) diastereoisomers of methionine sulfoxide.</text>
</comment>
<evidence type="ECO:0000259" key="6">
    <source>
        <dbReference type="Pfam" id="PF00174"/>
    </source>
</evidence>
<dbReference type="EC" id="1.8.5.-" evidence="5"/>
<dbReference type="EMBL" id="BBIO01000012">
    <property type="protein sequence ID" value="GAK45858.1"/>
    <property type="molecule type" value="Genomic_DNA"/>
</dbReference>
<dbReference type="eggNOG" id="COG2041">
    <property type="taxonomic scope" value="Bacteria"/>
</dbReference>
<dbReference type="Gene3D" id="3.90.420.10">
    <property type="entry name" value="Oxidoreductase, molybdopterin-binding domain"/>
    <property type="match status" value="1"/>
</dbReference>
<evidence type="ECO:0000256" key="4">
    <source>
        <dbReference type="ARBA" id="ARBA00023002"/>
    </source>
</evidence>
<organism evidence="7 8">
    <name type="scientific">Tepidicaulis marinus</name>
    <dbReference type="NCBI Taxonomy" id="1333998"/>
    <lineage>
        <taxon>Bacteria</taxon>
        <taxon>Pseudomonadati</taxon>
        <taxon>Pseudomonadota</taxon>
        <taxon>Alphaproteobacteria</taxon>
        <taxon>Hyphomicrobiales</taxon>
        <taxon>Parvibaculaceae</taxon>
        <taxon>Tepidicaulis</taxon>
    </lineage>
</organism>
<dbReference type="GO" id="GO:0016672">
    <property type="term" value="F:oxidoreductase activity, acting on a sulfur group of donors, quinone or similar compound as acceptor"/>
    <property type="evidence" value="ECO:0007669"/>
    <property type="project" value="UniProtKB-UniRule"/>
</dbReference>
<keyword evidence="4 5" id="KW-0560">Oxidoreductase</keyword>
<feature type="binding site" evidence="5">
    <location>
        <begin position="97"/>
        <end position="98"/>
    </location>
    <ligand>
        <name>Mo-molybdopterin</name>
        <dbReference type="ChEBI" id="CHEBI:71302"/>
    </ligand>
</feature>
<dbReference type="InterPro" id="IPR006311">
    <property type="entry name" value="TAT_signal"/>
</dbReference>
<evidence type="ECO:0000256" key="3">
    <source>
        <dbReference type="ARBA" id="ARBA00022729"/>
    </source>
</evidence>
<name>A0A081BCU0_9HYPH</name>
<feature type="binding site" evidence="5">
    <location>
        <position position="186"/>
    </location>
    <ligand>
        <name>Mo-molybdopterin</name>
        <dbReference type="ChEBI" id="CHEBI:71302"/>
    </ligand>
</feature>
<dbReference type="STRING" id="1333998.M2A_2357"/>
<dbReference type="RefSeq" id="WP_045447628.1">
    <property type="nucleotide sequence ID" value="NZ_BBIO01000012.1"/>
</dbReference>
<keyword evidence="2 5" id="KW-0479">Metal-binding</keyword>
<evidence type="ECO:0000313" key="7">
    <source>
        <dbReference type="EMBL" id="GAK45858.1"/>
    </source>
</evidence>
<sequence length="331" mass="38003">MLIKSKKGWEIPEREATPQEIFFNRRRFLKTTGLVLASAASMGLGACDGEAEESAAGAASSSSDPTADLYPVSRNERYTIERELTPKSISSTYNNFYEFGSHKRIYDKAQELKIRPWQVVIDGEVNNPETLDIDTLIRAMPLEERLYRHRCVEAWSMTVPWSGFALKELVKRADPKSSARYVRMETFQDPEMASGQRQYWYPWPYVEGLTMEEATNDLAFMVTGVYGEPLAKQYGAPIRLAVPWKYGFKSIKSIVRFTFTSQRPVSFWEEINPQEYGFWANVNPEVPHPRWSQATEEVLGTGKRVPTQLFNGYGEYVAGLYKDMQDKPIYF</sequence>
<dbReference type="PANTHER" id="PTHR43032">
    <property type="entry name" value="PROTEIN-METHIONINE-SULFOXIDE REDUCTASE"/>
    <property type="match status" value="1"/>
</dbReference>
<feature type="domain" description="Oxidoreductase molybdopterin-binding" evidence="6">
    <location>
        <begin position="113"/>
        <end position="268"/>
    </location>
</feature>
<proteinExistence type="inferred from homology"/>
<dbReference type="GO" id="GO:0046872">
    <property type="term" value="F:metal ion binding"/>
    <property type="evidence" value="ECO:0007669"/>
    <property type="project" value="UniProtKB-KW"/>
</dbReference>
<dbReference type="PANTHER" id="PTHR43032:SF3">
    <property type="entry name" value="PROTEIN-METHIONINE-SULFOXIDE REDUCTASE CATALYTIC SUBUNIT MSRP"/>
    <property type="match status" value="1"/>
</dbReference>
<evidence type="ECO:0000256" key="5">
    <source>
        <dbReference type="HAMAP-Rule" id="MF_01206"/>
    </source>
</evidence>
<dbReference type="InterPro" id="IPR036374">
    <property type="entry name" value="OxRdtase_Mopterin-bd_sf"/>
</dbReference>
<dbReference type="NCBIfam" id="NF003767">
    <property type="entry name" value="PRK05363.1"/>
    <property type="match status" value="1"/>
</dbReference>
<dbReference type="AlphaFoldDB" id="A0A081BCU0"/>
<feature type="binding site" evidence="5">
    <location>
        <position position="151"/>
    </location>
    <ligand>
        <name>Mo-molybdopterin</name>
        <dbReference type="ChEBI" id="CHEBI:71302"/>
    </ligand>
    <ligandPart>
        <name>Mo</name>
        <dbReference type="ChEBI" id="CHEBI:28685"/>
    </ligandPart>
</feature>
<gene>
    <name evidence="5" type="primary">msrP</name>
    <name evidence="7" type="ORF">M2A_2357</name>
</gene>
<comment type="subunit">
    <text evidence="5">Heterodimer of a catalytic subunit (MsrP) and a heme-binding subunit (MsrQ).</text>
</comment>
<evidence type="ECO:0000313" key="8">
    <source>
        <dbReference type="Proteomes" id="UP000028702"/>
    </source>
</evidence>
<dbReference type="GO" id="GO:0043546">
    <property type="term" value="F:molybdopterin cofactor binding"/>
    <property type="evidence" value="ECO:0007669"/>
    <property type="project" value="UniProtKB-UniRule"/>
</dbReference>
<comment type="caution">
    <text evidence="5">Lacks conserved residue(s) required for the propagation of feature annotation.</text>
</comment>
<comment type="similarity">
    <text evidence="5">Belongs to the MsrP family.</text>
</comment>
<comment type="PTM">
    <text evidence="5">Predicted to be exported by the Tat system. The position of the signal peptide cleavage has not been experimentally proven.</text>
</comment>
<dbReference type="InterPro" id="IPR000572">
    <property type="entry name" value="OxRdtase_Mopterin-bd_dom"/>
</dbReference>
<evidence type="ECO:0000256" key="1">
    <source>
        <dbReference type="ARBA" id="ARBA00022505"/>
    </source>
</evidence>
<comment type="catalytic activity">
    <reaction evidence="5">
        <text>L-methionyl-[protein] + a quinone + H2O = L-methionyl-(R)-S-oxide-[protein] + a quinol</text>
        <dbReference type="Rhea" id="RHEA:51296"/>
        <dbReference type="Rhea" id="RHEA-COMP:12313"/>
        <dbReference type="Rhea" id="RHEA-COMP:12314"/>
        <dbReference type="ChEBI" id="CHEBI:15377"/>
        <dbReference type="ChEBI" id="CHEBI:16044"/>
        <dbReference type="ChEBI" id="CHEBI:24646"/>
        <dbReference type="ChEBI" id="CHEBI:45764"/>
        <dbReference type="ChEBI" id="CHEBI:132124"/>
    </reaction>
</comment>
<accession>A0A081BCU0</accession>
<feature type="binding site" evidence="5">
    <location>
        <position position="239"/>
    </location>
    <ligand>
        <name>Mo-molybdopterin</name>
        <dbReference type="ChEBI" id="CHEBI:71302"/>
    </ligand>
</feature>
<dbReference type="Proteomes" id="UP000028702">
    <property type="component" value="Unassembled WGS sequence"/>
</dbReference>